<sequence length="395" mass="44248">MTEETPKFTFPFHRDYPTRCPVDFAALREERVAELTMPSGSPGYMVGRYEDVRRVLLDPRCSADLHRPGVPLMTNWPPLESLNFTDPPQHTRLRRLVAKAFTPELVESFRPRIHQLTNELLDEMEQGGDSADIVEAYAHPLPINMICDLLGVPRGDRSQFRKWSEAFLVLENNPVDEIQAAAGELREYLGSLVADKRRAPGDDVLSALVAARDVDDQLSEGELVSTATQLLMAGHETTFLQIGLCVATLLLHPEQLADLREHPELMPNAVEELMRYQGPGDGAAYRILLEDMTFGDTTIPAGSGVLAAISAANRDEERFPDAGRLDIRREDPRHLTLGHGIHHCLGAPLVRMEMQIALTNLFDRFPTLKLACTEDELEWMPGRLLSGFRTVPVTW</sequence>
<dbReference type="AlphaFoldDB" id="A0A4U0NDM2"/>
<protein>
    <submittedName>
        <fullName evidence="7">Cytochrome P450</fullName>
    </submittedName>
</protein>
<evidence type="ECO:0000313" key="7">
    <source>
        <dbReference type="EMBL" id="TJZ52145.1"/>
    </source>
</evidence>
<keyword evidence="5" id="KW-0408">Iron</keyword>
<dbReference type="PANTHER" id="PTHR46696:SF1">
    <property type="entry name" value="CYTOCHROME P450 YJIB-RELATED"/>
    <property type="match status" value="1"/>
</dbReference>
<comment type="caution">
    <text evidence="7">The sequence shown here is derived from an EMBL/GenBank/DDBJ whole genome shotgun (WGS) entry which is preliminary data.</text>
</comment>
<gene>
    <name evidence="7" type="ORF">FCH28_20180</name>
</gene>
<dbReference type="FunFam" id="1.10.630.10:FF:000018">
    <property type="entry name" value="Cytochrome P450 monooxygenase"/>
    <property type="match status" value="1"/>
</dbReference>
<dbReference type="InterPro" id="IPR002397">
    <property type="entry name" value="Cyt_P450_B"/>
</dbReference>
<evidence type="ECO:0000256" key="4">
    <source>
        <dbReference type="ARBA" id="ARBA00023002"/>
    </source>
</evidence>
<dbReference type="OrthoDB" id="3218463at2"/>
<keyword evidence="6" id="KW-0503">Monooxygenase</keyword>
<dbReference type="InterPro" id="IPR001128">
    <property type="entry name" value="Cyt_P450"/>
</dbReference>
<keyword evidence="2" id="KW-0349">Heme</keyword>
<evidence type="ECO:0000313" key="8">
    <source>
        <dbReference type="Proteomes" id="UP000308697"/>
    </source>
</evidence>
<dbReference type="Gene3D" id="1.10.630.10">
    <property type="entry name" value="Cytochrome P450"/>
    <property type="match status" value="1"/>
</dbReference>
<evidence type="ECO:0000256" key="5">
    <source>
        <dbReference type="ARBA" id="ARBA00023004"/>
    </source>
</evidence>
<dbReference type="GO" id="GO:0004497">
    <property type="term" value="F:monooxygenase activity"/>
    <property type="evidence" value="ECO:0007669"/>
    <property type="project" value="UniProtKB-KW"/>
</dbReference>
<dbReference type="InterPro" id="IPR036396">
    <property type="entry name" value="Cyt_P450_sf"/>
</dbReference>
<keyword evidence="4" id="KW-0560">Oxidoreductase</keyword>
<proteinExistence type="inferred from homology"/>
<evidence type="ECO:0000256" key="3">
    <source>
        <dbReference type="ARBA" id="ARBA00022723"/>
    </source>
</evidence>
<dbReference type="PRINTS" id="PR00359">
    <property type="entry name" value="BP450"/>
</dbReference>
<dbReference type="EMBL" id="SUMB01000006">
    <property type="protein sequence ID" value="TJZ52145.1"/>
    <property type="molecule type" value="Genomic_DNA"/>
</dbReference>
<evidence type="ECO:0000256" key="1">
    <source>
        <dbReference type="ARBA" id="ARBA00010617"/>
    </source>
</evidence>
<dbReference type="GO" id="GO:0005506">
    <property type="term" value="F:iron ion binding"/>
    <property type="evidence" value="ECO:0007669"/>
    <property type="project" value="InterPro"/>
</dbReference>
<dbReference type="GO" id="GO:0020037">
    <property type="term" value="F:heme binding"/>
    <property type="evidence" value="ECO:0007669"/>
    <property type="project" value="InterPro"/>
</dbReference>
<reference evidence="7 8" key="1">
    <citation type="submission" date="2019-04" db="EMBL/GenBank/DDBJ databases">
        <title>Streptomyces piniterrae sp. nov., a heliquinomycin-producing actinomycete isolated from rhizosphere soil of Pinus yunnanensis.</title>
        <authorList>
            <person name="Zhuang X."/>
            <person name="Zhao J."/>
        </authorList>
    </citation>
    <scope>NUCLEOTIDE SEQUENCE [LARGE SCALE GENOMIC DNA]</scope>
    <source>
        <strain evidence="8">jys28</strain>
    </source>
</reference>
<dbReference type="GO" id="GO:0016705">
    <property type="term" value="F:oxidoreductase activity, acting on paired donors, with incorporation or reduction of molecular oxygen"/>
    <property type="evidence" value="ECO:0007669"/>
    <property type="project" value="InterPro"/>
</dbReference>
<organism evidence="7 8">
    <name type="scientific">Streptomyces piniterrae</name>
    <dbReference type="NCBI Taxonomy" id="2571125"/>
    <lineage>
        <taxon>Bacteria</taxon>
        <taxon>Bacillati</taxon>
        <taxon>Actinomycetota</taxon>
        <taxon>Actinomycetes</taxon>
        <taxon>Kitasatosporales</taxon>
        <taxon>Streptomycetaceae</taxon>
        <taxon>Streptomyces</taxon>
    </lineage>
</organism>
<keyword evidence="3" id="KW-0479">Metal-binding</keyword>
<dbReference type="Pfam" id="PF00067">
    <property type="entry name" value="p450"/>
    <property type="match status" value="1"/>
</dbReference>
<dbReference type="CDD" id="cd11031">
    <property type="entry name" value="Cyp158A-like"/>
    <property type="match status" value="1"/>
</dbReference>
<evidence type="ECO:0000256" key="2">
    <source>
        <dbReference type="ARBA" id="ARBA00022617"/>
    </source>
</evidence>
<keyword evidence="8" id="KW-1185">Reference proteome</keyword>
<dbReference type="PANTHER" id="PTHR46696">
    <property type="entry name" value="P450, PUTATIVE (EUROFUNG)-RELATED"/>
    <property type="match status" value="1"/>
</dbReference>
<evidence type="ECO:0000256" key="6">
    <source>
        <dbReference type="ARBA" id="ARBA00023033"/>
    </source>
</evidence>
<dbReference type="RefSeq" id="WP_136741444.1">
    <property type="nucleotide sequence ID" value="NZ_SUMB01000006.1"/>
</dbReference>
<dbReference type="Proteomes" id="UP000308697">
    <property type="component" value="Unassembled WGS sequence"/>
</dbReference>
<name>A0A4U0NDM2_9ACTN</name>
<dbReference type="SUPFAM" id="SSF48264">
    <property type="entry name" value="Cytochrome P450"/>
    <property type="match status" value="1"/>
</dbReference>
<accession>A0A4U0NDM2</accession>
<comment type="similarity">
    <text evidence="1">Belongs to the cytochrome P450 family.</text>
</comment>